<reference evidence="1" key="1">
    <citation type="journal article" date="2020" name="Nature">
        <title>Giant virus diversity and host interactions through global metagenomics.</title>
        <authorList>
            <person name="Schulz F."/>
            <person name="Roux S."/>
            <person name="Paez-Espino D."/>
            <person name="Jungbluth S."/>
            <person name="Walsh D.A."/>
            <person name="Denef V.J."/>
            <person name="McMahon K.D."/>
            <person name="Konstantinidis K.T."/>
            <person name="Eloe-Fadrosh E.A."/>
            <person name="Kyrpides N.C."/>
            <person name="Woyke T."/>
        </authorList>
    </citation>
    <scope>NUCLEOTIDE SEQUENCE</scope>
    <source>
        <strain evidence="1">GVMAG-S-ERX555931-87</strain>
    </source>
</reference>
<dbReference type="InterPro" id="IPR043977">
    <property type="entry name" value="DUF5759"/>
</dbReference>
<dbReference type="EMBL" id="MN738744">
    <property type="protein sequence ID" value="QHT36514.1"/>
    <property type="molecule type" value="Genomic_DNA"/>
</dbReference>
<evidence type="ECO:0000313" key="1">
    <source>
        <dbReference type="EMBL" id="QHT36514.1"/>
    </source>
</evidence>
<dbReference type="Pfam" id="PF19063">
    <property type="entry name" value="DUF5759"/>
    <property type="match status" value="1"/>
</dbReference>
<protein>
    <submittedName>
        <fullName evidence="1">Uncharacterized protein</fullName>
    </submittedName>
</protein>
<dbReference type="AlphaFoldDB" id="A0A6C0F5S8"/>
<sequence length="143" mass="17248">MSSLNINELYKESDRKHEVRLRVFDNILKKIHIRIKNSASNEKMFCFYQIPEFIIGVPLYDTNELKKYLINSLEKDRFKLLYVEPNWLFISWQVKSSKKIKTPNKKPVERKMKYRLIDEYKPMGGFYDDNDLSSIKNKTNNLF</sequence>
<name>A0A6C0F5S8_9ZZZZ</name>
<accession>A0A6C0F5S8</accession>
<proteinExistence type="predicted"/>
<organism evidence="1">
    <name type="scientific">viral metagenome</name>
    <dbReference type="NCBI Taxonomy" id="1070528"/>
    <lineage>
        <taxon>unclassified sequences</taxon>
        <taxon>metagenomes</taxon>
        <taxon>organismal metagenomes</taxon>
    </lineage>
</organism>